<dbReference type="InterPro" id="IPR043205">
    <property type="entry name" value="CYB561/CYBRD1-like"/>
</dbReference>
<dbReference type="CDD" id="cd08554">
    <property type="entry name" value="Cyt_b561"/>
    <property type="match status" value="1"/>
</dbReference>
<dbReference type="SMART" id="SM00665">
    <property type="entry name" value="B561"/>
    <property type="match status" value="1"/>
</dbReference>
<reference evidence="13" key="1">
    <citation type="journal article" date="2010" name="Science">
        <title>Plasticity of animal genome architecture unmasked by rapid evolution of a pelagic tunicate.</title>
        <authorList>
            <person name="Denoeud F."/>
            <person name="Henriet S."/>
            <person name="Mungpakdee S."/>
            <person name="Aury J.M."/>
            <person name="Da Silva C."/>
            <person name="Brinkmann H."/>
            <person name="Mikhaleva J."/>
            <person name="Olsen L.C."/>
            <person name="Jubin C."/>
            <person name="Canestro C."/>
            <person name="Bouquet J.M."/>
            <person name="Danks G."/>
            <person name="Poulain J."/>
            <person name="Campsteijn C."/>
            <person name="Adamski M."/>
            <person name="Cross I."/>
            <person name="Yadetie F."/>
            <person name="Muffato M."/>
            <person name="Louis A."/>
            <person name="Butcher S."/>
            <person name="Tsagkogeorga G."/>
            <person name="Konrad A."/>
            <person name="Singh S."/>
            <person name="Jensen M.F."/>
            <person name="Cong E.H."/>
            <person name="Eikeseth-Otteraa H."/>
            <person name="Noel B."/>
            <person name="Anthouard V."/>
            <person name="Porcel B.M."/>
            <person name="Kachouri-Lafond R."/>
            <person name="Nishino A."/>
            <person name="Ugolini M."/>
            <person name="Chourrout P."/>
            <person name="Nishida H."/>
            <person name="Aasland R."/>
            <person name="Huzurbazar S."/>
            <person name="Westhof E."/>
            <person name="Delsuc F."/>
            <person name="Lehrach H."/>
            <person name="Reinhardt R."/>
            <person name="Weissenbach J."/>
            <person name="Roy S.W."/>
            <person name="Artiguenave F."/>
            <person name="Postlethwait J.H."/>
            <person name="Manak J.R."/>
            <person name="Thompson E.M."/>
            <person name="Jaillon O."/>
            <person name="Du Pasquier L."/>
            <person name="Boudinot P."/>
            <person name="Liberles D.A."/>
            <person name="Volff J.N."/>
            <person name="Philippe H."/>
            <person name="Lenhard B."/>
            <person name="Roest Crollius H."/>
            <person name="Wincker P."/>
            <person name="Chourrout D."/>
        </authorList>
    </citation>
    <scope>NUCLEOTIDE SEQUENCE [LARGE SCALE GENOMIC DNA]</scope>
</reference>
<dbReference type="Pfam" id="PF03188">
    <property type="entry name" value="Cytochrom_B561"/>
    <property type="match status" value="1"/>
</dbReference>
<evidence type="ECO:0000256" key="5">
    <source>
        <dbReference type="ARBA" id="ARBA00022692"/>
    </source>
</evidence>
<comment type="subcellular location">
    <subcellularLocation>
        <location evidence="2">Membrane</location>
        <topology evidence="2">Multi-pass membrane protein</topology>
    </subcellularLocation>
</comment>
<evidence type="ECO:0000256" key="3">
    <source>
        <dbReference type="ARBA" id="ARBA00022448"/>
    </source>
</evidence>
<dbReference type="GO" id="GO:0046872">
    <property type="term" value="F:metal ion binding"/>
    <property type="evidence" value="ECO:0007669"/>
    <property type="project" value="UniProtKB-KW"/>
</dbReference>
<comment type="cofactor">
    <cofactor evidence="1">
        <name>heme b</name>
        <dbReference type="ChEBI" id="CHEBI:60344"/>
    </cofactor>
</comment>
<evidence type="ECO:0000256" key="10">
    <source>
        <dbReference type="ARBA" id="ARBA00023136"/>
    </source>
</evidence>
<keyword evidence="9" id="KW-0408">Iron</keyword>
<keyword evidence="10 11" id="KW-0472">Membrane</keyword>
<keyword evidence="3" id="KW-0813">Transport</keyword>
<keyword evidence="14" id="KW-1185">Reference proteome</keyword>
<dbReference type="OrthoDB" id="907479at2759"/>
<keyword evidence="6" id="KW-0479">Metal-binding</keyword>
<feature type="domain" description="Cytochrome b561" evidence="12">
    <location>
        <begin position="14"/>
        <end position="240"/>
    </location>
</feature>
<feature type="transmembrane region" description="Helical" evidence="11">
    <location>
        <begin position="126"/>
        <end position="153"/>
    </location>
</feature>
<sequence>MGLRDISVWGYSAAALACLCAGGAIGWQYLVEFRYGLDQDLSDTTTESYFNLHVLLMYWLYLLPNALGAISFRAFTFIERENAKRLHAFFNTIGFIASIAGFVLIYKHQQDTYGDYGHFYTPHTYIGMITLALYWFQWIAGVFLYLIPWENFLSKDNMMRIGKLKGGFIQSHRAIGYVCFALIAVSCLLGFITNYYYGFTKNDPNHEMKNVLPFMNKSLTLIFVGMMVLLLLIVNTKYVRPKPKDTYKPQETTTLQAVVPNDKDVEKPSSTF</sequence>
<evidence type="ECO:0000313" key="14">
    <source>
        <dbReference type="Proteomes" id="UP000001307"/>
    </source>
</evidence>
<evidence type="ECO:0000313" key="13">
    <source>
        <dbReference type="EMBL" id="CBY20398.1"/>
    </source>
</evidence>
<evidence type="ECO:0000256" key="11">
    <source>
        <dbReference type="SAM" id="Phobius"/>
    </source>
</evidence>
<evidence type="ECO:0000256" key="6">
    <source>
        <dbReference type="ARBA" id="ARBA00022723"/>
    </source>
</evidence>
<dbReference type="InParanoid" id="E4WRL6"/>
<protein>
    <recommendedName>
        <fullName evidence="12">Cytochrome b561 domain-containing protein</fullName>
    </recommendedName>
</protein>
<organism evidence="13">
    <name type="scientific">Oikopleura dioica</name>
    <name type="common">Tunicate</name>
    <dbReference type="NCBI Taxonomy" id="34765"/>
    <lineage>
        <taxon>Eukaryota</taxon>
        <taxon>Metazoa</taxon>
        <taxon>Chordata</taxon>
        <taxon>Tunicata</taxon>
        <taxon>Appendicularia</taxon>
        <taxon>Copelata</taxon>
        <taxon>Oikopleuridae</taxon>
        <taxon>Oikopleura</taxon>
    </lineage>
</organism>
<dbReference type="AlphaFoldDB" id="E4WRL6"/>
<evidence type="ECO:0000256" key="9">
    <source>
        <dbReference type="ARBA" id="ARBA00023004"/>
    </source>
</evidence>
<proteinExistence type="predicted"/>
<dbReference type="EMBL" id="FN653015">
    <property type="protein sequence ID" value="CBY20398.1"/>
    <property type="molecule type" value="Genomic_DNA"/>
</dbReference>
<gene>
    <name evidence="13" type="ORF">GSOID_T00000393001</name>
</gene>
<dbReference type="GO" id="GO:0016020">
    <property type="term" value="C:membrane"/>
    <property type="evidence" value="ECO:0007669"/>
    <property type="project" value="UniProtKB-SubCell"/>
</dbReference>
<feature type="transmembrane region" description="Helical" evidence="11">
    <location>
        <begin position="174"/>
        <end position="197"/>
    </location>
</feature>
<keyword evidence="8 11" id="KW-1133">Transmembrane helix</keyword>
<evidence type="ECO:0000256" key="8">
    <source>
        <dbReference type="ARBA" id="ARBA00022989"/>
    </source>
</evidence>
<dbReference type="PROSITE" id="PS50939">
    <property type="entry name" value="CYTOCHROME_B561"/>
    <property type="match status" value="1"/>
</dbReference>
<evidence type="ECO:0000256" key="7">
    <source>
        <dbReference type="ARBA" id="ARBA00022982"/>
    </source>
</evidence>
<evidence type="ECO:0000256" key="1">
    <source>
        <dbReference type="ARBA" id="ARBA00001970"/>
    </source>
</evidence>
<feature type="transmembrane region" description="Helical" evidence="11">
    <location>
        <begin position="50"/>
        <end position="76"/>
    </location>
</feature>
<accession>E4WRL6</accession>
<dbReference type="PROSITE" id="PS51257">
    <property type="entry name" value="PROKAR_LIPOPROTEIN"/>
    <property type="match status" value="1"/>
</dbReference>
<name>E4WRL6_OIKDI</name>
<keyword evidence="4" id="KW-0349">Heme</keyword>
<feature type="transmembrane region" description="Helical" evidence="11">
    <location>
        <begin position="7"/>
        <end position="30"/>
    </location>
</feature>
<keyword evidence="5 11" id="KW-0812">Transmembrane</keyword>
<dbReference type="PANTHER" id="PTHR10106:SF0">
    <property type="entry name" value="LD36721P"/>
    <property type="match status" value="1"/>
</dbReference>
<dbReference type="Proteomes" id="UP000001307">
    <property type="component" value="Unassembled WGS sequence"/>
</dbReference>
<dbReference type="PANTHER" id="PTHR10106">
    <property type="entry name" value="CYTOCHROME B561-RELATED"/>
    <property type="match status" value="1"/>
</dbReference>
<evidence type="ECO:0000259" key="12">
    <source>
        <dbReference type="PROSITE" id="PS50939"/>
    </source>
</evidence>
<dbReference type="Gene3D" id="1.20.120.1770">
    <property type="match status" value="1"/>
</dbReference>
<feature type="transmembrane region" description="Helical" evidence="11">
    <location>
        <begin position="88"/>
        <end position="106"/>
    </location>
</feature>
<evidence type="ECO:0000256" key="2">
    <source>
        <dbReference type="ARBA" id="ARBA00004141"/>
    </source>
</evidence>
<feature type="transmembrane region" description="Helical" evidence="11">
    <location>
        <begin position="217"/>
        <end position="234"/>
    </location>
</feature>
<evidence type="ECO:0000256" key="4">
    <source>
        <dbReference type="ARBA" id="ARBA00022617"/>
    </source>
</evidence>
<dbReference type="GO" id="GO:0016491">
    <property type="term" value="F:oxidoreductase activity"/>
    <property type="evidence" value="ECO:0007669"/>
    <property type="project" value="InterPro"/>
</dbReference>
<keyword evidence="7" id="KW-0249">Electron transport</keyword>
<dbReference type="InterPro" id="IPR006593">
    <property type="entry name" value="Cyt_b561/ferric_Rdtase_TM"/>
</dbReference>